<dbReference type="EMBL" id="CP000555">
    <property type="protein sequence ID" value="ABM93335.1"/>
    <property type="molecule type" value="Genomic_DNA"/>
</dbReference>
<dbReference type="HOGENOM" id="CLU_2260459_0_0_4"/>
<proteinExistence type="predicted"/>
<name>A2SCP6_METPP</name>
<dbReference type="AlphaFoldDB" id="A2SCP6"/>
<dbReference type="STRING" id="420662.Mpe_A0373"/>
<organism evidence="1 2">
    <name type="scientific">Methylibium petroleiphilum (strain ATCC BAA-1232 / LMG 22953 / PM1)</name>
    <dbReference type="NCBI Taxonomy" id="420662"/>
    <lineage>
        <taxon>Bacteria</taxon>
        <taxon>Pseudomonadati</taxon>
        <taxon>Pseudomonadota</taxon>
        <taxon>Betaproteobacteria</taxon>
        <taxon>Burkholderiales</taxon>
        <taxon>Sphaerotilaceae</taxon>
        <taxon>Methylibium</taxon>
    </lineage>
</organism>
<accession>A2SCP6</accession>
<protein>
    <submittedName>
        <fullName evidence="1">Uncharacterized protein</fullName>
    </submittedName>
</protein>
<reference evidence="1 2" key="1">
    <citation type="journal article" date="2007" name="J. Bacteriol.">
        <title>Whole-genome analysis of the methyl tert-butyl ether-degrading beta-proteobacterium Methylibium petroleiphilum PM1.</title>
        <authorList>
            <person name="Kane S.R."/>
            <person name="Chakicherla A.Y."/>
            <person name="Chain P.S.G."/>
            <person name="Schmidt R."/>
            <person name="Shin M.W."/>
            <person name="Legler T.C."/>
            <person name="Scow K.M."/>
            <person name="Larimer F.W."/>
            <person name="Lucas S.M."/>
            <person name="Richardson P.M."/>
            <person name="Hristova K.R."/>
        </authorList>
    </citation>
    <scope>NUCLEOTIDE SEQUENCE [LARGE SCALE GENOMIC DNA]</scope>
    <source>
        <strain evidence="2">ATCC BAA-1232 / LMG 22953 / PM1</strain>
    </source>
</reference>
<evidence type="ECO:0000313" key="1">
    <source>
        <dbReference type="EMBL" id="ABM93335.1"/>
    </source>
</evidence>
<dbReference type="Proteomes" id="UP000000366">
    <property type="component" value="Chromosome"/>
</dbReference>
<keyword evidence="2" id="KW-1185">Reference proteome</keyword>
<dbReference type="RefSeq" id="WP_011827974.1">
    <property type="nucleotide sequence ID" value="NC_008825.1"/>
</dbReference>
<evidence type="ECO:0000313" key="2">
    <source>
        <dbReference type="Proteomes" id="UP000000366"/>
    </source>
</evidence>
<dbReference type="KEGG" id="mpt:Mpe_A0373"/>
<gene>
    <name evidence="1" type="ordered locus">Mpe_A0373</name>
</gene>
<sequence>MTMRDLNEWSVLYGRLLEELAVHGRNDPFGDGDFYLIDDDYGSKQQKIEVTSSGSFTPALVTGIQRILASFPGWEVIVSLPSDNGVEHGFSVTATSCVESRGA</sequence>